<gene>
    <name evidence="2" type="ORF">YASMINEVIRUS_627</name>
</gene>
<keyword evidence="1" id="KW-0472">Membrane</keyword>
<accession>A0A5K0U9J8</accession>
<organism evidence="2 3">
    <name type="scientific">Yasminevirus sp. GU-2018</name>
    <dbReference type="NCBI Taxonomy" id="2420051"/>
    <lineage>
        <taxon>Viruses</taxon>
        <taxon>Varidnaviria</taxon>
        <taxon>Bamfordvirae</taxon>
        <taxon>Nucleocytoviricota</taxon>
        <taxon>Megaviricetes</taxon>
        <taxon>Imitervirales</taxon>
        <taxon>Mimiviridae</taxon>
        <taxon>Klosneuvirinae</taxon>
        <taxon>Yasminevirus</taxon>
        <taxon>Yasminevirus saudimassiliense</taxon>
    </lineage>
</organism>
<reference evidence="2 3" key="1">
    <citation type="submission" date="2018-10" db="EMBL/GenBank/DDBJ databases">
        <authorList>
            <consortium name="IHU Genomes"/>
        </authorList>
    </citation>
    <scope>NUCLEOTIDE SEQUENCE [LARGE SCALE GENOMIC DNA]</scope>
    <source>
        <strain evidence="2 3">A1</strain>
    </source>
</reference>
<feature type="transmembrane region" description="Helical" evidence="1">
    <location>
        <begin position="20"/>
        <end position="40"/>
    </location>
</feature>
<keyword evidence="1" id="KW-1133">Transmembrane helix</keyword>
<keyword evidence="3" id="KW-1185">Reference proteome</keyword>
<name>A0A5K0U9J8_9VIRU</name>
<comment type="caution">
    <text evidence="2">The sequence shown here is derived from an EMBL/GenBank/DDBJ whole genome shotgun (WGS) entry which is preliminary data.</text>
</comment>
<evidence type="ECO:0000256" key="1">
    <source>
        <dbReference type="SAM" id="Phobius"/>
    </source>
</evidence>
<dbReference type="Proteomes" id="UP000594342">
    <property type="component" value="Unassembled WGS sequence"/>
</dbReference>
<protein>
    <submittedName>
        <fullName evidence="2">Uncharacterized protein</fullName>
    </submittedName>
</protein>
<proteinExistence type="predicted"/>
<dbReference type="EMBL" id="UPSH01000001">
    <property type="protein sequence ID" value="VBB18164.1"/>
    <property type="molecule type" value="Genomic_DNA"/>
</dbReference>
<sequence>MSSLVSSIPDSLKSTGALLYGSAVACAFVIGAANSFGPYFKWLHQRKYRRIRVKSVETVVNISVDVGKFVFDVSSAGISSALVAATAPVSVPILLMLREEDPKPSEDSEKRSE</sequence>
<evidence type="ECO:0000313" key="3">
    <source>
        <dbReference type="Proteomes" id="UP000594342"/>
    </source>
</evidence>
<evidence type="ECO:0000313" key="2">
    <source>
        <dbReference type="EMBL" id="VBB18164.1"/>
    </source>
</evidence>
<keyword evidence="1" id="KW-0812">Transmembrane</keyword>